<dbReference type="EC" id="3.1.-.-" evidence="3"/>
<comment type="similarity">
    <text evidence="1">Belongs to the PemK/MazF family.</text>
</comment>
<name>A0A839N1U1_9MICO</name>
<dbReference type="EMBL" id="JACHVQ010000001">
    <property type="protein sequence ID" value="MBB2891668.1"/>
    <property type="molecule type" value="Genomic_DNA"/>
</dbReference>
<evidence type="ECO:0000256" key="2">
    <source>
        <dbReference type="ARBA" id="ARBA00022649"/>
    </source>
</evidence>
<protein>
    <submittedName>
        <fullName evidence="3">mRNA interferase MazF</fullName>
        <ecNumber evidence="3">3.1.-.-</ecNumber>
    </submittedName>
</protein>
<dbReference type="GO" id="GO:0004521">
    <property type="term" value="F:RNA endonuclease activity"/>
    <property type="evidence" value="ECO:0007669"/>
    <property type="project" value="TreeGrafter"/>
</dbReference>
<keyword evidence="4" id="KW-1185">Reference proteome</keyword>
<proteinExistence type="inferred from homology"/>
<gene>
    <name evidence="3" type="ORF">FHU39_001652</name>
</gene>
<keyword evidence="3" id="KW-0378">Hydrolase</keyword>
<dbReference type="PANTHER" id="PTHR33988">
    <property type="entry name" value="ENDORIBONUCLEASE MAZF-RELATED"/>
    <property type="match status" value="1"/>
</dbReference>
<organism evidence="3 4">
    <name type="scientific">Flexivirga oryzae</name>
    <dbReference type="NCBI Taxonomy" id="1794944"/>
    <lineage>
        <taxon>Bacteria</taxon>
        <taxon>Bacillati</taxon>
        <taxon>Actinomycetota</taxon>
        <taxon>Actinomycetes</taxon>
        <taxon>Micrococcales</taxon>
        <taxon>Dermacoccaceae</taxon>
        <taxon>Flexivirga</taxon>
    </lineage>
</organism>
<reference evidence="3 4" key="1">
    <citation type="submission" date="2020-08" db="EMBL/GenBank/DDBJ databases">
        <title>Sequencing the genomes of 1000 actinobacteria strains.</title>
        <authorList>
            <person name="Klenk H.-P."/>
        </authorList>
    </citation>
    <scope>NUCLEOTIDE SEQUENCE [LARGE SCALE GENOMIC DNA]</scope>
    <source>
        <strain evidence="3 4">DSM 105369</strain>
    </source>
</reference>
<keyword evidence="2" id="KW-1277">Toxin-antitoxin system</keyword>
<comment type="caution">
    <text evidence="3">The sequence shown here is derived from an EMBL/GenBank/DDBJ whole genome shotgun (WGS) entry which is preliminary data.</text>
</comment>
<sequence length="95" mass="10259">MAEIGRRPVVVLSRDAVIPRHRRALIAPCTTTIRGLVSEVVLEPEDDPIPLRSAVNLDSVESVSLAVLVERLGRLSDSRMRQVCEALSVAVDCGG</sequence>
<dbReference type="GO" id="GO:0016787">
    <property type="term" value="F:hydrolase activity"/>
    <property type="evidence" value="ECO:0007669"/>
    <property type="project" value="UniProtKB-KW"/>
</dbReference>
<dbReference type="InterPro" id="IPR011067">
    <property type="entry name" value="Plasmid_toxin/cell-grow_inhib"/>
</dbReference>
<dbReference type="GO" id="GO:0006402">
    <property type="term" value="P:mRNA catabolic process"/>
    <property type="evidence" value="ECO:0007669"/>
    <property type="project" value="TreeGrafter"/>
</dbReference>
<dbReference type="InterPro" id="IPR003477">
    <property type="entry name" value="PemK-like"/>
</dbReference>
<dbReference type="AlphaFoldDB" id="A0A839N1U1"/>
<dbReference type="GO" id="GO:0016075">
    <property type="term" value="P:rRNA catabolic process"/>
    <property type="evidence" value="ECO:0007669"/>
    <property type="project" value="TreeGrafter"/>
</dbReference>
<dbReference type="GO" id="GO:0003677">
    <property type="term" value="F:DNA binding"/>
    <property type="evidence" value="ECO:0007669"/>
    <property type="project" value="InterPro"/>
</dbReference>
<dbReference type="SUPFAM" id="SSF50118">
    <property type="entry name" value="Cell growth inhibitor/plasmid maintenance toxic component"/>
    <property type="match status" value="1"/>
</dbReference>
<evidence type="ECO:0000313" key="4">
    <source>
        <dbReference type="Proteomes" id="UP000559182"/>
    </source>
</evidence>
<dbReference type="Proteomes" id="UP000559182">
    <property type="component" value="Unassembled WGS sequence"/>
</dbReference>
<accession>A0A839N1U1</accession>
<dbReference type="Pfam" id="PF02452">
    <property type="entry name" value="PemK_toxin"/>
    <property type="match status" value="1"/>
</dbReference>
<evidence type="ECO:0000313" key="3">
    <source>
        <dbReference type="EMBL" id="MBB2891668.1"/>
    </source>
</evidence>
<dbReference type="Gene3D" id="2.30.30.110">
    <property type="match status" value="1"/>
</dbReference>
<evidence type="ECO:0000256" key="1">
    <source>
        <dbReference type="ARBA" id="ARBA00007521"/>
    </source>
</evidence>
<dbReference type="PANTHER" id="PTHR33988:SF2">
    <property type="entry name" value="ENDORIBONUCLEASE MAZF"/>
    <property type="match status" value="1"/>
</dbReference>